<dbReference type="Gene3D" id="1.10.8.430">
    <property type="entry name" value="Helical domain of apoptotic protease-activating factors"/>
    <property type="match status" value="1"/>
</dbReference>
<keyword evidence="5" id="KW-0611">Plant defense</keyword>
<organism evidence="12 13">
    <name type="scientific">Ilex paraguariensis</name>
    <name type="common">yerba mate</name>
    <dbReference type="NCBI Taxonomy" id="185542"/>
    <lineage>
        <taxon>Eukaryota</taxon>
        <taxon>Viridiplantae</taxon>
        <taxon>Streptophyta</taxon>
        <taxon>Embryophyta</taxon>
        <taxon>Tracheophyta</taxon>
        <taxon>Spermatophyta</taxon>
        <taxon>Magnoliopsida</taxon>
        <taxon>eudicotyledons</taxon>
        <taxon>Gunneridae</taxon>
        <taxon>Pentapetalae</taxon>
        <taxon>asterids</taxon>
        <taxon>campanulids</taxon>
        <taxon>Aquifoliales</taxon>
        <taxon>Aquifoliaceae</taxon>
        <taxon>Ilex</taxon>
    </lineage>
</organism>
<feature type="domain" description="Disease resistance protein winged helix" evidence="9">
    <location>
        <begin position="431"/>
        <end position="494"/>
    </location>
</feature>
<evidence type="ECO:0000259" key="7">
    <source>
        <dbReference type="Pfam" id="PF00931"/>
    </source>
</evidence>
<evidence type="ECO:0000256" key="1">
    <source>
        <dbReference type="ARBA" id="ARBA00008894"/>
    </source>
</evidence>
<feature type="domain" description="Disease resistance R13L4/SHOC-2-like LRR" evidence="10">
    <location>
        <begin position="956"/>
        <end position="1168"/>
    </location>
</feature>
<sequence length="1230" mass="140107">MADALLSGLVSTILGNLNSSLLQEFRISWGLKDEIRRLESTFTTIQAVLHDAEARQTKEEALQNWLRKLKDAAYDVDNILDDFATEALIQKEDRQRGVINQVSAFFTPRNPFVFRLRMAHKVKDIRERLDAIAGERFKFHLKEGAIDSQVYDLEGRQTSSLVVESDIYGRNDDKEMIIKVLLDNSSHQNDLSVYTIWGMGGLGKTTLAQLVYNDPRVRKHFELLIWVCVSEDFKIRRLTKAIIESIEGVECNISELDPLQKRLQEKLSGRRFLLVLDDVWNEENEKWDRLKDVLRCGAKGSMLIVTTRIEKIALMMATLPIFNLGWLSEDDSWILFKHRAFGIGRREESEENIELETIGKAIAKKCGGVPLAIKALGSLLRFKNNVSEWLSVKESATWGLADDENAIAPVLRLSYDNISPSLRQCFAYCSIFPKDYAMEVDMLIELWIANGFIHSKGETDLYRMGRGIFNNLDVNEGYMGRLTCKMHDLMHDLAMSIMIQECYIIEPWKELKIPEKEDYKGDLTCKMHDLMHDLAVSIMIQECYIIEPRKELKIPEKVRHLSFNQISNWMLPRYEVVLKVQSLRSILLLSSAMNEKDIATYISKQSNLRVLGLNNRYLNEVPSLIGNLKHLRYLNMSSSSINSLPESMTCLQNLQILKLKGCTELRELPKGMKNLRNLRCLDINGCNSLVCMPAGLGQLKHLQTLSIFIVGSDGGQQIGELEELNLSGELTIKGLHNVRDSEDARSANLKRKQDLCALILDYGDIKTDNLLDNDEEILDGELKELNLSGELTIKGLHNVRDSEDARSANLKRKQDLCALILDYGDIKTDNLLDNDEEILDGLQPHPNLKKLSIWSYQGLKFPNWMLDLDLQNLIEISLVGCKRCEHLPPLGKLPSLKVLFIGAMDAFKCFNNDCYGDGEQSFPALEKLSFSAMHSLEEWTTVDRGENFPRLRELYIRQCPRLTEFPCLPSLGRLSIENSNEMLLRSVMDLTSLSWLEISRFDGLEFLPDGLLQNHKVLEFLWISGLRNLKTVSHQLDNLSALKELTINCCNSLEYLPDGLKNLRSLERLELRDCDSLTSLPATGLQGLSSLRSLSIQHCKKLSCLSEGVKHLTALQNLVIISCPEMTSLPEDMQHLNALRELMVWSCNGLVSLPNWLGSLMSLSTLEIGNWPNLISLPDGMQSLKTLYITGCPHLERRCEKEKGEDWPKIAHVREIRINGWKIQSLIPRE</sequence>
<dbReference type="CDD" id="cd14798">
    <property type="entry name" value="RX-CC_like"/>
    <property type="match status" value="1"/>
</dbReference>
<gene>
    <name evidence="12" type="ORF">ILEXP_LOCUS39315</name>
</gene>
<evidence type="ECO:0000256" key="5">
    <source>
        <dbReference type="ARBA" id="ARBA00022821"/>
    </source>
</evidence>
<keyword evidence="3" id="KW-0677">Repeat</keyword>
<dbReference type="InterPro" id="IPR027417">
    <property type="entry name" value="P-loop_NTPase"/>
</dbReference>
<dbReference type="InterPro" id="IPR036388">
    <property type="entry name" value="WH-like_DNA-bd_sf"/>
</dbReference>
<keyword evidence="13" id="KW-1185">Reference proteome</keyword>
<dbReference type="Gene3D" id="1.20.5.4130">
    <property type="match status" value="1"/>
</dbReference>
<dbReference type="SUPFAM" id="SSF52047">
    <property type="entry name" value="RNI-like"/>
    <property type="match status" value="1"/>
</dbReference>
<evidence type="ECO:0000256" key="3">
    <source>
        <dbReference type="ARBA" id="ARBA00022737"/>
    </source>
</evidence>
<dbReference type="InterPro" id="IPR038005">
    <property type="entry name" value="RX-like_CC"/>
</dbReference>
<dbReference type="InterPro" id="IPR041118">
    <property type="entry name" value="Rx_N"/>
</dbReference>
<name>A0ABC8TLN5_9AQUA</name>
<protein>
    <recommendedName>
        <fullName evidence="14">Disease resistance protein RGA3</fullName>
    </recommendedName>
</protein>
<feature type="domain" description="R13L1/DRL21-like LRR repeat region" evidence="11">
    <location>
        <begin position="781"/>
        <end position="904"/>
    </location>
</feature>
<dbReference type="Pfam" id="PF18052">
    <property type="entry name" value="Rx_N"/>
    <property type="match status" value="1"/>
</dbReference>
<feature type="domain" description="Disease resistance N-terminal" evidence="8">
    <location>
        <begin position="10"/>
        <end position="95"/>
    </location>
</feature>
<dbReference type="Proteomes" id="UP001642360">
    <property type="component" value="Unassembled WGS sequence"/>
</dbReference>
<dbReference type="PRINTS" id="PR00364">
    <property type="entry name" value="DISEASERSIST"/>
</dbReference>
<dbReference type="InterPro" id="IPR056789">
    <property type="entry name" value="LRR_R13L1-DRL21"/>
</dbReference>
<dbReference type="Pfam" id="PF23559">
    <property type="entry name" value="WHD_DRP"/>
    <property type="match status" value="1"/>
</dbReference>
<dbReference type="FunFam" id="1.10.10.10:FF:000322">
    <property type="entry name" value="Probable disease resistance protein At1g63360"/>
    <property type="match status" value="1"/>
</dbReference>
<dbReference type="FunFam" id="3.40.50.300:FF:001091">
    <property type="entry name" value="Probable disease resistance protein At1g61300"/>
    <property type="match status" value="1"/>
</dbReference>
<proteinExistence type="inferred from homology"/>
<feature type="domain" description="Disease resistance R13L4/SHOC-2-like LRR" evidence="10">
    <location>
        <begin position="583"/>
        <end position="750"/>
    </location>
</feature>
<evidence type="ECO:0000256" key="4">
    <source>
        <dbReference type="ARBA" id="ARBA00022741"/>
    </source>
</evidence>
<dbReference type="EMBL" id="CAUOFW020005380">
    <property type="protein sequence ID" value="CAK9169841.1"/>
    <property type="molecule type" value="Genomic_DNA"/>
</dbReference>
<dbReference type="InterPro" id="IPR032675">
    <property type="entry name" value="LRR_dom_sf"/>
</dbReference>
<dbReference type="InterPro" id="IPR042197">
    <property type="entry name" value="Apaf_helical"/>
</dbReference>
<evidence type="ECO:0000259" key="9">
    <source>
        <dbReference type="Pfam" id="PF23559"/>
    </source>
</evidence>
<feature type="domain" description="NB-ARC" evidence="7">
    <location>
        <begin position="172"/>
        <end position="341"/>
    </location>
</feature>
<reference evidence="12 13" key="1">
    <citation type="submission" date="2024-02" db="EMBL/GenBank/DDBJ databases">
        <authorList>
            <person name="Vignale AGUSTIN F."/>
            <person name="Sosa J E."/>
            <person name="Modenutti C."/>
        </authorList>
    </citation>
    <scope>NUCLEOTIDE SEQUENCE [LARGE SCALE GENOMIC DNA]</scope>
</reference>
<evidence type="ECO:0000256" key="2">
    <source>
        <dbReference type="ARBA" id="ARBA00022614"/>
    </source>
</evidence>
<keyword evidence="2" id="KW-0433">Leucine-rich repeat</keyword>
<dbReference type="Pfam" id="PF00931">
    <property type="entry name" value="NB-ARC"/>
    <property type="match status" value="1"/>
</dbReference>
<dbReference type="InterPro" id="IPR058922">
    <property type="entry name" value="WHD_DRP"/>
</dbReference>
<evidence type="ECO:0000259" key="8">
    <source>
        <dbReference type="Pfam" id="PF18052"/>
    </source>
</evidence>
<dbReference type="GO" id="GO:0051607">
    <property type="term" value="P:defense response to virus"/>
    <property type="evidence" value="ECO:0007669"/>
    <property type="project" value="UniProtKB-ARBA"/>
</dbReference>
<dbReference type="Gene3D" id="1.10.10.10">
    <property type="entry name" value="Winged helix-like DNA-binding domain superfamily/Winged helix DNA-binding domain"/>
    <property type="match status" value="1"/>
</dbReference>
<comment type="similarity">
    <text evidence="1">Belongs to the disease resistance NB-LRR family.</text>
</comment>
<dbReference type="SUPFAM" id="SSF52540">
    <property type="entry name" value="P-loop containing nucleoside triphosphate hydrolases"/>
    <property type="match status" value="1"/>
</dbReference>
<dbReference type="Gene3D" id="3.40.50.300">
    <property type="entry name" value="P-loop containing nucleotide triphosphate hydrolases"/>
    <property type="match status" value="1"/>
</dbReference>
<dbReference type="GO" id="GO:0005524">
    <property type="term" value="F:ATP binding"/>
    <property type="evidence" value="ECO:0007669"/>
    <property type="project" value="UniProtKB-KW"/>
</dbReference>
<dbReference type="InterPro" id="IPR002182">
    <property type="entry name" value="NB-ARC"/>
</dbReference>
<dbReference type="SUPFAM" id="SSF52058">
    <property type="entry name" value="L domain-like"/>
    <property type="match status" value="1"/>
</dbReference>
<dbReference type="Pfam" id="PF23598">
    <property type="entry name" value="LRR_14"/>
    <property type="match status" value="2"/>
</dbReference>
<evidence type="ECO:0000313" key="12">
    <source>
        <dbReference type="EMBL" id="CAK9169841.1"/>
    </source>
</evidence>
<keyword evidence="4" id="KW-0547">Nucleotide-binding</keyword>
<evidence type="ECO:0000259" key="11">
    <source>
        <dbReference type="Pfam" id="PF25019"/>
    </source>
</evidence>
<dbReference type="Gene3D" id="3.80.10.10">
    <property type="entry name" value="Ribonuclease Inhibitor"/>
    <property type="match status" value="3"/>
</dbReference>
<keyword evidence="6" id="KW-0067">ATP-binding</keyword>
<dbReference type="PANTHER" id="PTHR36766">
    <property type="entry name" value="PLANT BROAD-SPECTRUM MILDEW RESISTANCE PROTEIN RPW8"/>
    <property type="match status" value="1"/>
</dbReference>
<dbReference type="Pfam" id="PF25019">
    <property type="entry name" value="LRR_R13L1-DRL21"/>
    <property type="match status" value="1"/>
</dbReference>
<accession>A0ABC8TLN5</accession>
<evidence type="ECO:0008006" key="14">
    <source>
        <dbReference type="Google" id="ProtNLM"/>
    </source>
</evidence>
<evidence type="ECO:0000256" key="6">
    <source>
        <dbReference type="ARBA" id="ARBA00022840"/>
    </source>
</evidence>
<dbReference type="PANTHER" id="PTHR36766:SF47">
    <property type="entry name" value="NB-ARC DOMAIN-CONTAINING PROTEIN"/>
    <property type="match status" value="1"/>
</dbReference>
<dbReference type="AlphaFoldDB" id="A0ABC8TLN5"/>
<evidence type="ECO:0000313" key="13">
    <source>
        <dbReference type="Proteomes" id="UP001642360"/>
    </source>
</evidence>
<dbReference type="InterPro" id="IPR055414">
    <property type="entry name" value="LRR_R13L4/SHOC2-like"/>
</dbReference>
<evidence type="ECO:0000259" key="10">
    <source>
        <dbReference type="Pfam" id="PF23598"/>
    </source>
</evidence>
<comment type="caution">
    <text evidence="12">The sequence shown here is derived from an EMBL/GenBank/DDBJ whole genome shotgun (WGS) entry which is preliminary data.</text>
</comment>